<proteinExistence type="predicted"/>
<dbReference type="AlphaFoldDB" id="B0SWT4"/>
<dbReference type="EMBL" id="CP000927">
    <property type="protein sequence ID" value="ABZ73142.1"/>
    <property type="molecule type" value="Genomic_DNA"/>
</dbReference>
<evidence type="ECO:0000259" key="8">
    <source>
        <dbReference type="Pfam" id="PF12146"/>
    </source>
</evidence>
<dbReference type="HOGENOM" id="CLU_049285_1_0_5"/>
<feature type="chain" id="PRO_5002753165" description="Proline iminopeptidase" evidence="7">
    <location>
        <begin position="23"/>
        <end position="353"/>
    </location>
</feature>
<dbReference type="OrthoDB" id="9796770at2"/>
<dbReference type="STRING" id="366602.Caul_4017"/>
<keyword evidence="4" id="KW-0963">Cytoplasm</keyword>
<dbReference type="GO" id="GO:0004177">
    <property type="term" value="F:aminopeptidase activity"/>
    <property type="evidence" value="ECO:0007669"/>
    <property type="project" value="UniProtKB-EC"/>
</dbReference>
<evidence type="ECO:0000256" key="2">
    <source>
        <dbReference type="ARBA" id="ARBA00012568"/>
    </source>
</evidence>
<comment type="catalytic activity">
    <reaction evidence="1">
        <text>Release of N-terminal proline from a peptide.</text>
        <dbReference type="EC" id="3.4.11.5"/>
    </reaction>
</comment>
<dbReference type="GO" id="GO:0005737">
    <property type="term" value="C:cytoplasm"/>
    <property type="evidence" value="ECO:0007669"/>
    <property type="project" value="InterPro"/>
</dbReference>
<dbReference type="SUPFAM" id="SSF53474">
    <property type="entry name" value="alpha/beta-Hydrolases"/>
    <property type="match status" value="1"/>
</dbReference>
<dbReference type="InterPro" id="IPR005944">
    <property type="entry name" value="Pro_iminopeptidase"/>
</dbReference>
<evidence type="ECO:0000256" key="4">
    <source>
        <dbReference type="ARBA" id="ARBA00022490"/>
    </source>
</evidence>
<name>B0SWT4_CAUSK</name>
<evidence type="ECO:0000256" key="3">
    <source>
        <dbReference type="ARBA" id="ARBA00021843"/>
    </source>
</evidence>
<dbReference type="KEGG" id="cak:Caul_4017"/>
<evidence type="ECO:0000313" key="9">
    <source>
        <dbReference type="EMBL" id="ABZ73142.1"/>
    </source>
</evidence>
<dbReference type="ESTHER" id="causk-b0swt4">
    <property type="family name" value="Proline_iminopeptidase"/>
</dbReference>
<evidence type="ECO:0000256" key="7">
    <source>
        <dbReference type="SAM" id="SignalP"/>
    </source>
</evidence>
<dbReference type="Pfam" id="PF12146">
    <property type="entry name" value="Hydrolase_4"/>
    <property type="match status" value="1"/>
</dbReference>
<keyword evidence="7" id="KW-0732">Signal</keyword>
<evidence type="ECO:0000256" key="6">
    <source>
        <dbReference type="ARBA" id="ARBA00029605"/>
    </source>
</evidence>
<dbReference type="Gene3D" id="3.40.50.1820">
    <property type="entry name" value="alpha/beta hydrolase"/>
    <property type="match status" value="1"/>
</dbReference>
<dbReference type="GO" id="GO:0006508">
    <property type="term" value="P:proteolysis"/>
    <property type="evidence" value="ECO:0007669"/>
    <property type="project" value="InterPro"/>
</dbReference>
<accession>B0SWT4</accession>
<gene>
    <name evidence="9" type="ordered locus">Caul_4017</name>
</gene>
<dbReference type="InterPro" id="IPR022742">
    <property type="entry name" value="Hydrolase_4"/>
</dbReference>
<evidence type="ECO:0000256" key="1">
    <source>
        <dbReference type="ARBA" id="ARBA00001585"/>
    </source>
</evidence>
<organism evidence="9">
    <name type="scientific">Caulobacter sp. (strain K31)</name>
    <dbReference type="NCBI Taxonomy" id="366602"/>
    <lineage>
        <taxon>Bacteria</taxon>
        <taxon>Pseudomonadati</taxon>
        <taxon>Pseudomonadota</taxon>
        <taxon>Alphaproteobacteria</taxon>
        <taxon>Caulobacterales</taxon>
        <taxon>Caulobacteraceae</taxon>
        <taxon>Caulobacter</taxon>
    </lineage>
</organism>
<dbReference type="InterPro" id="IPR002410">
    <property type="entry name" value="Peptidase_S33"/>
</dbReference>
<feature type="domain" description="Serine aminopeptidase S33" evidence="8">
    <location>
        <begin position="59"/>
        <end position="328"/>
    </location>
</feature>
<keyword evidence="5" id="KW-0378">Hydrolase</keyword>
<evidence type="ECO:0000256" key="5">
    <source>
        <dbReference type="ARBA" id="ARBA00022801"/>
    </source>
</evidence>
<dbReference type="InterPro" id="IPR029058">
    <property type="entry name" value="AB_hydrolase_fold"/>
</dbReference>
<feature type="signal peptide" evidence="7">
    <location>
        <begin position="1"/>
        <end position="22"/>
    </location>
</feature>
<protein>
    <recommendedName>
        <fullName evidence="3">Proline iminopeptidase</fullName>
        <ecNumber evidence="2">3.4.11.5</ecNumber>
    </recommendedName>
    <alternativeName>
        <fullName evidence="6">Prolyl aminopeptidase</fullName>
    </alternativeName>
</protein>
<sequence length="353" mass="38233" precursor="true">MSKSLVLAVALAFAGAPHLVLAAQPAAVAVPANAAINEEGFVRIGGIEQWVTIHGEDRSKPVILMAHGGPGNPMTPYAHPYFQAWEKDFVIVQWDQRGAGMTYGRNPPAQGEHLSVERLRDDGIEVATYAAKHLGKPKVILMGGSWSSILGTHMAKARPDLFYAYVGSSHLARSADNLKASYDRTLGLARAGGDQDAIGKLEAMGPPPWTNPRNFGIIRRITRKYEAARTDPAPATWMEPNPVYATEKALADYEGGEDYSYIEFVGMNGEGMYSKTDLYALGPQFKLPVFVILGEQDLVSTPEVARAWFDTLQAPDKAFVLLPRTGHDPNPAMAAAQLEILKTRVLPLIGKGG</sequence>
<dbReference type="eggNOG" id="COG2267">
    <property type="taxonomic scope" value="Bacteria"/>
</dbReference>
<dbReference type="PANTHER" id="PTHR43722">
    <property type="entry name" value="PROLINE IMINOPEPTIDASE"/>
    <property type="match status" value="1"/>
</dbReference>
<reference evidence="9" key="1">
    <citation type="submission" date="2008-01" db="EMBL/GenBank/DDBJ databases">
        <title>Complete sequence of chromosome of Caulobacter sp. K31.</title>
        <authorList>
            <consortium name="US DOE Joint Genome Institute"/>
            <person name="Copeland A."/>
            <person name="Lucas S."/>
            <person name="Lapidus A."/>
            <person name="Barry K."/>
            <person name="Glavina del Rio T."/>
            <person name="Dalin E."/>
            <person name="Tice H."/>
            <person name="Pitluck S."/>
            <person name="Bruce D."/>
            <person name="Goodwin L."/>
            <person name="Thompson L.S."/>
            <person name="Brettin T."/>
            <person name="Detter J.C."/>
            <person name="Han C."/>
            <person name="Schmutz J."/>
            <person name="Larimer F."/>
            <person name="Land M."/>
            <person name="Hauser L."/>
            <person name="Kyrpides N."/>
            <person name="Kim E."/>
            <person name="Stephens C."/>
            <person name="Richardson P."/>
        </authorList>
    </citation>
    <scope>NUCLEOTIDE SEQUENCE [LARGE SCALE GENOMIC DNA]</scope>
    <source>
        <strain evidence="9">K31</strain>
    </source>
</reference>
<dbReference type="PANTHER" id="PTHR43722:SF1">
    <property type="entry name" value="PROLINE IMINOPEPTIDASE"/>
    <property type="match status" value="1"/>
</dbReference>
<dbReference type="PRINTS" id="PR00793">
    <property type="entry name" value="PROAMNOPTASE"/>
</dbReference>
<dbReference type="EC" id="3.4.11.5" evidence="2"/>